<name>A0A1B0DAA2_PHLPP</name>
<dbReference type="EnsemblMetazoa" id="PPAI004607-RA">
    <property type="protein sequence ID" value="PPAI004607-PA"/>
    <property type="gene ID" value="PPAI004607"/>
</dbReference>
<dbReference type="AlphaFoldDB" id="A0A1B0DAA2"/>
<dbReference type="VEuPathDB" id="VectorBase:PPAI004607"/>
<evidence type="ECO:0000313" key="3">
    <source>
        <dbReference type="Proteomes" id="UP000092462"/>
    </source>
</evidence>
<dbReference type="VEuPathDB" id="VectorBase:PPAPM1_004373"/>
<feature type="compositionally biased region" description="Polar residues" evidence="1">
    <location>
        <begin position="38"/>
        <end position="51"/>
    </location>
</feature>
<sequence length="102" mass="11135">MPGPFDCDFDLANICLEDIFDDWPHNQIDLLANTSQTDLSSNSSFMSQQGDEGSPISVLSPFHIQSSPTIFSDLHPSLLESATNILNPELFTDQSGDSSNSQ</sequence>
<dbReference type="EMBL" id="AJVK01028945">
    <property type="status" value="NOT_ANNOTATED_CDS"/>
    <property type="molecule type" value="Genomic_DNA"/>
</dbReference>
<evidence type="ECO:0000313" key="2">
    <source>
        <dbReference type="EnsemblMetazoa" id="PPAI004607-PA"/>
    </source>
</evidence>
<dbReference type="Proteomes" id="UP000092462">
    <property type="component" value="Unassembled WGS sequence"/>
</dbReference>
<reference evidence="2" key="1">
    <citation type="submission" date="2022-08" db="UniProtKB">
        <authorList>
            <consortium name="EnsemblMetazoa"/>
        </authorList>
    </citation>
    <scope>IDENTIFICATION</scope>
    <source>
        <strain evidence="2">Israel</strain>
    </source>
</reference>
<keyword evidence="3" id="KW-1185">Reference proteome</keyword>
<organism evidence="2 3">
    <name type="scientific">Phlebotomus papatasi</name>
    <name type="common">Sandfly</name>
    <dbReference type="NCBI Taxonomy" id="29031"/>
    <lineage>
        <taxon>Eukaryota</taxon>
        <taxon>Metazoa</taxon>
        <taxon>Ecdysozoa</taxon>
        <taxon>Arthropoda</taxon>
        <taxon>Hexapoda</taxon>
        <taxon>Insecta</taxon>
        <taxon>Pterygota</taxon>
        <taxon>Neoptera</taxon>
        <taxon>Endopterygota</taxon>
        <taxon>Diptera</taxon>
        <taxon>Nematocera</taxon>
        <taxon>Psychodoidea</taxon>
        <taxon>Psychodidae</taxon>
        <taxon>Phlebotomus</taxon>
        <taxon>Phlebotomus</taxon>
    </lineage>
</organism>
<evidence type="ECO:0000256" key="1">
    <source>
        <dbReference type="SAM" id="MobiDB-lite"/>
    </source>
</evidence>
<proteinExistence type="predicted"/>
<protein>
    <submittedName>
        <fullName evidence="2">Uncharacterized protein</fullName>
    </submittedName>
</protein>
<feature type="region of interest" description="Disordered" evidence="1">
    <location>
        <begin position="38"/>
        <end position="59"/>
    </location>
</feature>
<accession>A0A1B0DAA2</accession>